<reference evidence="3" key="2">
    <citation type="submission" date="2023-04" db="EMBL/GenBank/DDBJ databases">
        <authorList>
            <person name="Bu L."/>
            <person name="Lu L."/>
            <person name="Laidemitt M.R."/>
            <person name="Zhang S.M."/>
            <person name="Mutuku M."/>
            <person name="Mkoji G."/>
            <person name="Steinauer M."/>
            <person name="Loker E.S."/>
        </authorList>
    </citation>
    <scope>NUCLEOTIDE SEQUENCE</scope>
    <source>
        <strain evidence="3">KasaAsao</strain>
        <tissue evidence="3">Whole Snail</tissue>
    </source>
</reference>
<evidence type="ECO:0000313" key="4">
    <source>
        <dbReference type="Proteomes" id="UP001233172"/>
    </source>
</evidence>
<dbReference type="Proteomes" id="UP001233172">
    <property type="component" value="Unassembled WGS sequence"/>
</dbReference>
<dbReference type="EMBL" id="JASAOG010000028">
    <property type="protein sequence ID" value="KAK0061910.1"/>
    <property type="molecule type" value="Genomic_DNA"/>
</dbReference>
<accession>A0AAD8FEX5</accession>
<keyword evidence="4" id="KW-1185">Reference proteome</keyword>
<gene>
    <name evidence="3" type="ORF">Bpfe_008825</name>
</gene>
<name>A0AAD8FEX5_BIOPF</name>
<evidence type="ECO:0000256" key="2">
    <source>
        <dbReference type="SAM" id="SignalP"/>
    </source>
</evidence>
<feature type="region of interest" description="Disordered" evidence="1">
    <location>
        <begin position="121"/>
        <end position="228"/>
    </location>
</feature>
<organism evidence="3 4">
    <name type="scientific">Biomphalaria pfeifferi</name>
    <name type="common">Bloodfluke planorb</name>
    <name type="synonym">Freshwater snail</name>
    <dbReference type="NCBI Taxonomy" id="112525"/>
    <lineage>
        <taxon>Eukaryota</taxon>
        <taxon>Metazoa</taxon>
        <taxon>Spiralia</taxon>
        <taxon>Lophotrochozoa</taxon>
        <taxon>Mollusca</taxon>
        <taxon>Gastropoda</taxon>
        <taxon>Heterobranchia</taxon>
        <taxon>Euthyneura</taxon>
        <taxon>Panpulmonata</taxon>
        <taxon>Hygrophila</taxon>
        <taxon>Lymnaeoidea</taxon>
        <taxon>Planorbidae</taxon>
        <taxon>Biomphalaria</taxon>
    </lineage>
</organism>
<feature type="chain" id="PRO_5041940943" evidence="2">
    <location>
        <begin position="28"/>
        <end position="328"/>
    </location>
</feature>
<feature type="compositionally biased region" description="Low complexity" evidence="1">
    <location>
        <begin position="121"/>
        <end position="202"/>
    </location>
</feature>
<protein>
    <submittedName>
        <fullName evidence="3">Uncharacterized protein</fullName>
    </submittedName>
</protein>
<sequence length="328" mass="35992">MAQSKVFTLCALIVLVGLLLLVESKSAQRARLIQSRLVVKKTLAPSRSSPRPTHQGHALRLVTSATRRAKHFKALVNTTTTSRTTPVITTSRATTKVTTKTTTRHVTTQKTVTTTLKTTLPTVTTPKTTPRTTTRPTVPTITSKSTSVKISTTFKTTPTMTSTTRTTSKSTVPTQRTTPRTGTTLKSTPRTTPRTSWTSTSTKGPQSTTYRSTPRGSSTPVKSSTPSHSNRFQEALLQCSPHCKEGIIICSQLTQTTNSLFTQQQYCPFMNYQMSSQSIYKCLRDVNYCSVAEYHKLKTAACNNSNIKNPFTFLIAIFVMLATALKGV</sequence>
<reference evidence="3" key="1">
    <citation type="journal article" date="2023" name="PLoS Negl. Trop. Dis.">
        <title>A genome sequence for Biomphalaria pfeifferi, the major vector snail for the human-infecting parasite Schistosoma mansoni.</title>
        <authorList>
            <person name="Bu L."/>
            <person name="Lu L."/>
            <person name="Laidemitt M.R."/>
            <person name="Zhang S.M."/>
            <person name="Mutuku M."/>
            <person name="Mkoji G."/>
            <person name="Steinauer M."/>
            <person name="Loker E.S."/>
        </authorList>
    </citation>
    <scope>NUCLEOTIDE SEQUENCE</scope>
    <source>
        <strain evidence="3">KasaAsao</strain>
    </source>
</reference>
<evidence type="ECO:0000313" key="3">
    <source>
        <dbReference type="EMBL" id="KAK0061910.1"/>
    </source>
</evidence>
<evidence type="ECO:0000256" key="1">
    <source>
        <dbReference type="SAM" id="MobiDB-lite"/>
    </source>
</evidence>
<feature type="compositionally biased region" description="Polar residues" evidence="1">
    <location>
        <begin position="203"/>
        <end position="228"/>
    </location>
</feature>
<dbReference type="AlphaFoldDB" id="A0AAD8FEX5"/>
<proteinExistence type="predicted"/>
<keyword evidence="2" id="KW-0732">Signal</keyword>
<comment type="caution">
    <text evidence="3">The sequence shown here is derived from an EMBL/GenBank/DDBJ whole genome shotgun (WGS) entry which is preliminary data.</text>
</comment>
<feature type="signal peptide" evidence="2">
    <location>
        <begin position="1"/>
        <end position="27"/>
    </location>
</feature>